<keyword evidence="1" id="KW-0812">Transmembrane</keyword>
<comment type="caution">
    <text evidence="2">The sequence shown here is derived from an EMBL/GenBank/DDBJ whole genome shotgun (WGS) entry which is preliminary data.</text>
</comment>
<evidence type="ECO:0000256" key="1">
    <source>
        <dbReference type="SAM" id="Phobius"/>
    </source>
</evidence>
<gene>
    <name evidence="2" type="ORF">Ccrd_023301</name>
</gene>
<protein>
    <submittedName>
        <fullName evidence="2">Uncharacterized protein</fullName>
    </submittedName>
</protein>
<accession>A0A103XX22</accession>
<organism evidence="2 3">
    <name type="scientific">Cynara cardunculus var. scolymus</name>
    <name type="common">Globe artichoke</name>
    <name type="synonym">Cynara scolymus</name>
    <dbReference type="NCBI Taxonomy" id="59895"/>
    <lineage>
        <taxon>Eukaryota</taxon>
        <taxon>Viridiplantae</taxon>
        <taxon>Streptophyta</taxon>
        <taxon>Embryophyta</taxon>
        <taxon>Tracheophyta</taxon>
        <taxon>Spermatophyta</taxon>
        <taxon>Magnoliopsida</taxon>
        <taxon>eudicotyledons</taxon>
        <taxon>Gunneridae</taxon>
        <taxon>Pentapetalae</taxon>
        <taxon>asterids</taxon>
        <taxon>campanulids</taxon>
        <taxon>Asterales</taxon>
        <taxon>Asteraceae</taxon>
        <taxon>Carduoideae</taxon>
        <taxon>Cardueae</taxon>
        <taxon>Carduinae</taxon>
        <taxon>Cynara</taxon>
    </lineage>
</organism>
<keyword evidence="1" id="KW-0472">Membrane</keyword>
<dbReference type="PANTHER" id="PTHR36485">
    <property type="entry name" value="OS01G0939000 PROTEIN"/>
    <property type="match status" value="1"/>
</dbReference>
<dbReference type="Gramene" id="KVH98466">
    <property type="protein sequence ID" value="KVH98466"/>
    <property type="gene ID" value="Ccrd_023301"/>
</dbReference>
<dbReference type="EMBL" id="LEKV01003795">
    <property type="protein sequence ID" value="KVH98466.1"/>
    <property type="molecule type" value="Genomic_DNA"/>
</dbReference>
<keyword evidence="1" id="KW-1133">Transmembrane helix</keyword>
<feature type="transmembrane region" description="Helical" evidence="1">
    <location>
        <begin position="56"/>
        <end position="78"/>
    </location>
</feature>
<dbReference type="PANTHER" id="PTHR36485:SF1">
    <property type="entry name" value="TRANSMEMBRANE PROTEIN"/>
    <property type="match status" value="1"/>
</dbReference>
<evidence type="ECO:0000313" key="2">
    <source>
        <dbReference type="EMBL" id="KVH98466.1"/>
    </source>
</evidence>
<dbReference type="STRING" id="59895.A0A103XX22"/>
<evidence type="ECO:0000313" key="3">
    <source>
        <dbReference type="Proteomes" id="UP000243975"/>
    </source>
</evidence>
<reference evidence="2 3" key="1">
    <citation type="journal article" date="2016" name="Sci. Rep.">
        <title>The genome sequence of the outbreeding globe artichoke constructed de novo incorporating a phase-aware low-pass sequencing strategy of F1 progeny.</title>
        <authorList>
            <person name="Scaglione D."/>
            <person name="Reyes-Chin-Wo S."/>
            <person name="Acquadro A."/>
            <person name="Froenicke L."/>
            <person name="Portis E."/>
            <person name="Beitel C."/>
            <person name="Tirone M."/>
            <person name="Mauro R."/>
            <person name="Lo Monaco A."/>
            <person name="Mauromicale G."/>
            <person name="Faccioli P."/>
            <person name="Cattivelli L."/>
            <person name="Rieseberg L."/>
            <person name="Michelmore R."/>
            <person name="Lanteri S."/>
        </authorList>
    </citation>
    <scope>NUCLEOTIDE SEQUENCE [LARGE SCALE GENOMIC DNA]</scope>
    <source>
        <strain evidence="2">2C</strain>
    </source>
</reference>
<keyword evidence="3" id="KW-1185">Reference proteome</keyword>
<sequence length="207" mass="23383">MKHGITVMAKMGKEKLRGTAYEFGIENCTDVVSVIKKTLFEDMPTISQLIAANERVFWGGLFVTFGSTFFGGFLYTAVISKLLPPSDNAIVFAIQNDSCTVVNQYRRLQRKHPLTAALFAANTLLYIRPTFLHLILPPIGDVWFNPHLILKKLNLDIDGHLWTVVSSLQSRSRWSPMVSSLHKSFWVDHDLELGLMSPKKIVAQSQY</sequence>
<dbReference type="Proteomes" id="UP000243975">
    <property type="component" value="Unassembled WGS sequence"/>
</dbReference>
<name>A0A103XX22_CYNCS</name>
<dbReference type="AlphaFoldDB" id="A0A103XX22"/>
<proteinExistence type="predicted"/>